<evidence type="ECO:0008006" key="3">
    <source>
        <dbReference type="Google" id="ProtNLM"/>
    </source>
</evidence>
<comment type="caution">
    <text evidence="2">The sequence shown here is derived from an EMBL/GenBank/DDBJ whole genome shotgun (WGS) entry which is preliminary data.</text>
</comment>
<dbReference type="AlphaFoldDB" id="A0AAW2ISW5"/>
<sequence length="150" mass="16864">MTAKAKQRWLEDGDANTIFFHLTVVLQSKANSIHSIKIREDENQEICVIPTAEEIKATVFEMAGFKSSGLDGFPPIFYKRFWHIIGSHRTDATLHFFSSRQFLQAINHTYITLIPKTLRLTQLISSVPLASATPPTISSPKSLQTGSNLY</sequence>
<protein>
    <recommendedName>
        <fullName evidence="3">Reverse transcriptase</fullName>
    </recommendedName>
</protein>
<name>A0AAW2ISW5_9LAMI</name>
<feature type="region of interest" description="Disordered" evidence="1">
    <location>
        <begin position="131"/>
        <end position="150"/>
    </location>
</feature>
<reference evidence="2" key="2">
    <citation type="journal article" date="2024" name="Plant">
        <title>Genomic evolution and insights into agronomic trait innovations of Sesamum species.</title>
        <authorList>
            <person name="Miao H."/>
            <person name="Wang L."/>
            <person name="Qu L."/>
            <person name="Liu H."/>
            <person name="Sun Y."/>
            <person name="Le M."/>
            <person name="Wang Q."/>
            <person name="Wei S."/>
            <person name="Zheng Y."/>
            <person name="Lin W."/>
            <person name="Duan Y."/>
            <person name="Cao H."/>
            <person name="Xiong S."/>
            <person name="Wang X."/>
            <person name="Wei L."/>
            <person name="Li C."/>
            <person name="Ma Q."/>
            <person name="Ju M."/>
            <person name="Zhao R."/>
            <person name="Li G."/>
            <person name="Mu C."/>
            <person name="Tian Q."/>
            <person name="Mei H."/>
            <person name="Zhang T."/>
            <person name="Gao T."/>
            <person name="Zhang H."/>
        </authorList>
    </citation>
    <scope>NUCLEOTIDE SEQUENCE</scope>
    <source>
        <strain evidence="2">G01</strain>
    </source>
</reference>
<proteinExistence type="predicted"/>
<accession>A0AAW2ISW5</accession>
<gene>
    <name evidence="2" type="ORF">Sangu_2794700</name>
</gene>
<dbReference type="EMBL" id="JACGWK010001615">
    <property type="protein sequence ID" value="KAL0285092.1"/>
    <property type="molecule type" value="Genomic_DNA"/>
</dbReference>
<organism evidence="2">
    <name type="scientific">Sesamum angustifolium</name>
    <dbReference type="NCBI Taxonomy" id="2727405"/>
    <lineage>
        <taxon>Eukaryota</taxon>
        <taxon>Viridiplantae</taxon>
        <taxon>Streptophyta</taxon>
        <taxon>Embryophyta</taxon>
        <taxon>Tracheophyta</taxon>
        <taxon>Spermatophyta</taxon>
        <taxon>Magnoliopsida</taxon>
        <taxon>eudicotyledons</taxon>
        <taxon>Gunneridae</taxon>
        <taxon>Pentapetalae</taxon>
        <taxon>asterids</taxon>
        <taxon>lamiids</taxon>
        <taxon>Lamiales</taxon>
        <taxon>Pedaliaceae</taxon>
        <taxon>Sesamum</taxon>
    </lineage>
</organism>
<evidence type="ECO:0000256" key="1">
    <source>
        <dbReference type="SAM" id="MobiDB-lite"/>
    </source>
</evidence>
<feature type="compositionally biased region" description="Polar residues" evidence="1">
    <location>
        <begin position="133"/>
        <end position="150"/>
    </location>
</feature>
<reference evidence="2" key="1">
    <citation type="submission" date="2020-06" db="EMBL/GenBank/DDBJ databases">
        <authorList>
            <person name="Li T."/>
            <person name="Hu X."/>
            <person name="Zhang T."/>
            <person name="Song X."/>
            <person name="Zhang H."/>
            <person name="Dai N."/>
            <person name="Sheng W."/>
            <person name="Hou X."/>
            <person name="Wei L."/>
        </authorList>
    </citation>
    <scope>NUCLEOTIDE SEQUENCE</scope>
    <source>
        <strain evidence="2">G01</strain>
        <tissue evidence="2">Leaf</tissue>
    </source>
</reference>
<evidence type="ECO:0000313" key="2">
    <source>
        <dbReference type="EMBL" id="KAL0285092.1"/>
    </source>
</evidence>